<comment type="pathway">
    <text evidence="3">Protein modification; protein ubiquitination.</text>
</comment>
<keyword evidence="21" id="KW-1185">Reference proteome</keyword>
<dbReference type="InterPro" id="IPR047548">
    <property type="entry name" value="Rcat_RBR_RNF14"/>
</dbReference>
<evidence type="ECO:0000259" key="19">
    <source>
        <dbReference type="PROSITE" id="PS51873"/>
    </source>
</evidence>
<keyword evidence="13" id="KW-0472">Membrane</keyword>
<dbReference type="PANTHER" id="PTHR11685">
    <property type="entry name" value="RBR FAMILY RING FINGER AND IBR DOMAIN-CONTAINING"/>
    <property type="match status" value="1"/>
</dbReference>
<keyword evidence="11" id="KW-0862">Zinc</keyword>
<evidence type="ECO:0000256" key="8">
    <source>
        <dbReference type="ARBA" id="ARBA00022737"/>
    </source>
</evidence>
<reference evidence="20 21" key="2">
    <citation type="journal article" date="2019" name="G3 (Bethesda)">
        <title>Hybrid Assembly of the Genome of the Entomopathogenic Nematode Steinernema carpocapsae Identifies the X-Chromosome.</title>
        <authorList>
            <person name="Serra L."/>
            <person name="Macchietto M."/>
            <person name="Macias-Munoz A."/>
            <person name="McGill C.J."/>
            <person name="Rodriguez I.M."/>
            <person name="Rodriguez B."/>
            <person name="Murad R."/>
            <person name="Mortazavi A."/>
        </authorList>
    </citation>
    <scope>NUCLEOTIDE SEQUENCE [LARGE SCALE GENOMIC DNA]</scope>
    <source>
        <strain evidence="20 21">ALL</strain>
    </source>
</reference>
<dbReference type="AlphaFoldDB" id="A0A4U8UM30"/>
<dbReference type="CDD" id="cd23820">
    <property type="entry name" value="RWD_RNF14"/>
    <property type="match status" value="1"/>
</dbReference>
<dbReference type="EMBL" id="AZBU02000001">
    <property type="protein sequence ID" value="TMS34120.1"/>
    <property type="molecule type" value="Genomic_DNA"/>
</dbReference>
<proteinExistence type="inferred from homology"/>
<comment type="catalytic activity">
    <reaction evidence="1">
        <text>[E2 ubiquitin-conjugating enzyme]-S-ubiquitinyl-L-cysteine + [acceptor protein]-L-lysine = [E2 ubiquitin-conjugating enzyme]-L-cysteine + [acceptor protein]-N(6)-ubiquitinyl-L-lysine.</text>
        <dbReference type="EC" id="2.3.2.31"/>
    </reaction>
</comment>
<dbReference type="SMART" id="SM00647">
    <property type="entry name" value="IBR"/>
    <property type="match status" value="2"/>
</dbReference>
<accession>A0A4U8UM30</accession>
<evidence type="ECO:0000256" key="10">
    <source>
        <dbReference type="ARBA" id="ARBA00022786"/>
    </source>
</evidence>
<dbReference type="InterPro" id="IPR006575">
    <property type="entry name" value="RWD_dom"/>
</dbReference>
<dbReference type="FunFam" id="3.30.40.10:FF:000051">
    <property type="entry name" value="RBR-type E3 ubiquitin transferase"/>
    <property type="match status" value="1"/>
</dbReference>
<evidence type="ECO:0000256" key="1">
    <source>
        <dbReference type="ARBA" id="ARBA00001798"/>
    </source>
</evidence>
<evidence type="ECO:0000259" key="17">
    <source>
        <dbReference type="PROSITE" id="PS50089"/>
    </source>
</evidence>
<evidence type="ECO:0000256" key="14">
    <source>
        <dbReference type="ARBA" id="ARBA00038342"/>
    </source>
</evidence>
<feature type="domain" description="RING-type" evidence="19">
    <location>
        <begin position="184"/>
        <end position="429"/>
    </location>
</feature>
<comment type="similarity">
    <text evidence="14">Belongs to the RBR family. RNF144 subfamily.</text>
</comment>
<evidence type="ECO:0000256" key="4">
    <source>
        <dbReference type="ARBA" id="ARBA00012251"/>
    </source>
</evidence>
<evidence type="ECO:0000256" key="3">
    <source>
        <dbReference type="ARBA" id="ARBA00004906"/>
    </source>
</evidence>
<keyword evidence="7" id="KW-0479">Metal-binding</keyword>
<evidence type="ECO:0000256" key="6">
    <source>
        <dbReference type="ARBA" id="ARBA00022692"/>
    </source>
</evidence>
<gene>
    <name evidence="20" type="ORF">L596_001766</name>
</gene>
<evidence type="ECO:0000313" key="21">
    <source>
        <dbReference type="Proteomes" id="UP000298663"/>
    </source>
</evidence>
<dbReference type="SUPFAM" id="SSF54495">
    <property type="entry name" value="UBC-like"/>
    <property type="match status" value="1"/>
</dbReference>
<evidence type="ECO:0000259" key="18">
    <source>
        <dbReference type="PROSITE" id="PS50908"/>
    </source>
</evidence>
<keyword evidence="6" id="KW-0812">Transmembrane</keyword>
<evidence type="ECO:0000256" key="11">
    <source>
        <dbReference type="ARBA" id="ARBA00022833"/>
    </source>
</evidence>
<keyword evidence="10" id="KW-0833">Ubl conjugation pathway</keyword>
<evidence type="ECO:0000256" key="5">
    <source>
        <dbReference type="ARBA" id="ARBA00022679"/>
    </source>
</evidence>
<dbReference type="PROSITE" id="PS00518">
    <property type="entry name" value="ZF_RING_1"/>
    <property type="match status" value="1"/>
</dbReference>
<feature type="domain" description="RWD" evidence="18">
    <location>
        <begin position="14"/>
        <end position="141"/>
    </location>
</feature>
<reference evidence="20 21" key="1">
    <citation type="journal article" date="2015" name="Genome Biol.">
        <title>Comparative genomics of Steinernema reveals deeply conserved gene regulatory networks.</title>
        <authorList>
            <person name="Dillman A.R."/>
            <person name="Macchietto M."/>
            <person name="Porter C.F."/>
            <person name="Rogers A."/>
            <person name="Williams B."/>
            <person name="Antoshechkin I."/>
            <person name="Lee M.M."/>
            <person name="Goodwin Z."/>
            <person name="Lu X."/>
            <person name="Lewis E.E."/>
            <person name="Goodrich-Blair H."/>
            <person name="Stock S.P."/>
            <person name="Adams B.J."/>
            <person name="Sternberg P.W."/>
            <person name="Mortazavi A."/>
        </authorList>
    </citation>
    <scope>NUCLEOTIDE SEQUENCE [LARGE SCALE GENOMIC DNA]</scope>
    <source>
        <strain evidence="20 21">ALL</strain>
    </source>
</reference>
<dbReference type="PROSITE" id="PS50908">
    <property type="entry name" value="RWD"/>
    <property type="match status" value="1"/>
</dbReference>
<dbReference type="Gene3D" id="3.30.40.10">
    <property type="entry name" value="Zinc/RING finger domain, C3HC4 (zinc finger)"/>
    <property type="match status" value="1"/>
</dbReference>
<dbReference type="InterPro" id="IPR031127">
    <property type="entry name" value="E3_UB_ligase_RBR"/>
</dbReference>
<dbReference type="CDD" id="cd20341">
    <property type="entry name" value="BRcat_RBR_RNF14"/>
    <property type="match status" value="1"/>
</dbReference>
<feature type="domain" description="RING-type" evidence="17">
    <location>
        <begin position="188"/>
        <end position="235"/>
    </location>
</feature>
<keyword evidence="9 16" id="KW-0863">Zinc-finger</keyword>
<evidence type="ECO:0000256" key="9">
    <source>
        <dbReference type="ARBA" id="ARBA00022771"/>
    </source>
</evidence>
<dbReference type="InterPro" id="IPR016135">
    <property type="entry name" value="UBQ-conjugating_enzyme/RWD"/>
</dbReference>
<evidence type="ECO:0000256" key="12">
    <source>
        <dbReference type="ARBA" id="ARBA00022989"/>
    </source>
</evidence>
<dbReference type="Gene3D" id="1.20.120.1750">
    <property type="match status" value="1"/>
</dbReference>
<dbReference type="InterPro" id="IPR017907">
    <property type="entry name" value="Znf_RING_CS"/>
</dbReference>
<dbReference type="Gene3D" id="3.10.110.10">
    <property type="entry name" value="Ubiquitin Conjugating Enzyme"/>
    <property type="match status" value="1"/>
</dbReference>
<dbReference type="InterPro" id="IPR044066">
    <property type="entry name" value="TRIAD_supradom"/>
</dbReference>
<dbReference type="GO" id="GO:0016567">
    <property type="term" value="P:protein ubiquitination"/>
    <property type="evidence" value="ECO:0007669"/>
    <property type="project" value="InterPro"/>
</dbReference>
<dbReference type="OrthoDB" id="69641at2759"/>
<sequence length="485" mass="55834">MSNDEHDDRRCQEDEITVLDSMYAHEEGVFTHSEDKETKTISGRIRIKFPRLNTPLTVQLTIPEGFEKHYFFYIAPIELTFAFPPNYPSTVPPIITLESIWLNEYLKEKLIKKLHEVYNDFPGFPVIFSYMQAVVDETSDMKTFAGQLDLDEFTSEFSHMSPEERLEKIQKADAEVETELFNKTSFRCKICLEMVLGKMCSRYQRCGHVFCKSCLARYFQSTLNGQVKVLECMEDGCNAVANDDLLREFLDEDEIERYERIILESQEGVVTCARASCQLPVILEETDPSSPYRYVAHCKICGHTFCILCRRVNHGIAPCRMDAASSIEQTVRAWENGSEMERRAIYQQHGGEQRFLDLVAAFRDNEWLRENSKSCPKCNFAIQRTEGCNKVQCIKCGAHFCWLCSMILNGVQPYEHFTANRSSNCYNQLFAGTELDIEDDEFMGIVEDILGIDFETDTEDNNEVVEVDVEALGIPIDHDEDLDID</sequence>
<keyword evidence="5" id="KW-0808">Transferase</keyword>
<comment type="similarity">
    <text evidence="15">Belongs to the RBR family. RNF14 subfamily.</text>
</comment>
<dbReference type="GO" id="GO:0031090">
    <property type="term" value="C:organelle membrane"/>
    <property type="evidence" value="ECO:0007669"/>
    <property type="project" value="UniProtKB-ARBA"/>
</dbReference>
<dbReference type="EC" id="2.3.2.31" evidence="4"/>
<dbReference type="Pfam" id="PF05773">
    <property type="entry name" value="RWD"/>
    <property type="match status" value="1"/>
</dbReference>
<name>A0A4U8UM30_STECR</name>
<comment type="caution">
    <text evidence="20">The sequence shown here is derived from an EMBL/GenBank/DDBJ whole genome shotgun (WGS) entry which is preliminary data.</text>
</comment>
<dbReference type="GO" id="GO:0008270">
    <property type="term" value="F:zinc ion binding"/>
    <property type="evidence" value="ECO:0007669"/>
    <property type="project" value="UniProtKB-KW"/>
</dbReference>
<dbReference type="Pfam" id="PF22191">
    <property type="entry name" value="IBR_1"/>
    <property type="match status" value="1"/>
</dbReference>
<dbReference type="GO" id="GO:0061630">
    <property type="term" value="F:ubiquitin protein ligase activity"/>
    <property type="evidence" value="ECO:0007669"/>
    <property type="project" value="UniProtKB-EC"/>
</dbReference>
<dbReference type="GO" id="GO:0005737">
    <property type="term" value="C:cytoplasm"/>
    <property type="evidence" value="ECO:0007669"/>
    <property type="project" value="UniProtKB-ARBA"/>
</dbReference>
<dbReference type="InterPro" id="IPR002867">
    <property type="entry name" value="IBR_dom"/>
</dbReference>
<evidence type="ECO:0000256" key="7">
    <source>
        <dbReference type="ARBA" id="ARBA00022723"/>
    </source>
</evidence>
<dbReference type="InterPro" id="IPR001841">
    <property type="entry name" value="Znf_RING"/>
</dbReference>
<dbReference type="STRING" id="34508.A0A4U8UM30"/>
<dbReference type="PROSITE" id="PS51873">
    <property type="entry name" value="TRIAD"/>
    <property type="match status" value="1"/>
</dbReference>
<dbReference type="SMART" id="SM00591">
    <property type="entry name" value="RWD"/>
    <property type="match status" value="1"/>
</dbReference>
<keyword evidence="8" id="KW-0677">Repeat</keyword>
<evidence type="ECO:0000256" key="15">
    <source>
        <dbReference type="ARBA" id="ARBA00044508"/>
    </source>
</evidence>
<dbReference type="SMART" id="SM00184">
    <property type="entry name" value="RING"/>
    <property type="match status" value="2"/>
</dbReference>
<keyword evidence="12" id="KW-1133">Transmembrane helix</keyword>
<evidence type="ECO:0000256" key="13">
    <source>
        <dbReference type="ARBA" id="ARBA00023136"/>
    </source>
</evidence>
<evidence type="ECO:0000313" key="20">
    <source>
        <dbReference type="EMBL" id="TMS34120.1"/>
    </source>
</evidence>
<comment type="subcellular location">
    <subcellularLocation>
        <location evidence="2">Membrane</location>
        <topology evidence="2">Single-pass membrane protein</topology>
    </subcellularLocation>
</comment>
<organism evidence="20 21">
    <name type="scientific">Steinernema carpocapsae</name>
    <name type="common">Entomopathogenic nematode</name>
    <dbReference type="NCBI Taxonomy" id="34508"/>
    <lineage>
        <taxon>Eukaryota</taxon>
        <taxon>Metazoa</taxon>
        <taxon>Ecdysozoa</taxon>
        <taxon>Nematoda</taxon>
        <taxon>Chromadorea</taxon>
        <taxon>Rhabditida</taxon>
        <taxon>Tylenchina</taxon>
        <taxon>Panagrolaimomorpha</taxon>
        <taxon>Strongyloidoidea</taxon>
        <taxon>Steinernematidae</taxon>
        <taxon>Steinernema</taxon>
    </lineage>
</organism>
<dbReference type="SUPFAM" id="SSF57850">
    <property type="entry name" value="RING/U-box"/>
    <property type="match status" value="3"/>
</dbReference>
<protein>
    <recommendedName>
        <fullName evidence="4">RBR-type E3 ubiquitin transferase</fullName>
        <ecNumber evidence="4">2.3.2.31</ecNumber>
    </recommendedName>
</protein>
<dbReference type="PROSITE" id="PS50089">
    <property type="entry name" value="ZF_RING_2"/>
    <property type="match status" value="1"/>
</dbReference>
<evidence type="ECO:0000256" key="2">
    <source>
        <dbReference type="ARBA" id="ARBA00004167"/>
    </source>
</evidence>
<dbReference type="Pfam" id="PF01485">
    <property type="entry name" value="IBR"/>
    <property type="match status" value="1"/>
</dbReference>
<dbReference type="InterPro" id="IPR013083">
    <property type="entry name" value="Znf_RING/FYVE/PHD"/>
</dbReference>
<evidence type="ECO:0000256" key="16">
    <source>
        <dbReference type="PROSITE-ProRule" id="PRU00175"/>
    </source>
</evidence>
<dbReference type="CDD" id="cd20354">
    <property type="entry name" value="Rcat_RBR_RNF14"/>
    <property type="match status" value="1"/>
</dbReference>
<dbReference type="Proteomes" id="UP000298663">
    <property type="component" value="Unassembled WGS sequence"/>
</dbReference>